<organism evidence="1 2">
    <name type="scientific">Coccidioides immitis RMSCC 3703</name>
    <dbReference type="NCBI Taxonomy" id="454286"/>
    <lineage>
        <taxon>Eukaryota</taxon>
        <taxon>Fungi</taxon>
        <taxon>Dikarya</taxon>
        <taxon>Ascomycota</taxon>
        <taxon>Pezizomycotina</taxon>
        <taxon>Eurotiomycetes</taxon>
        <taxon>Eurotiomycetidae</taxon>
        <taxon>Onygenales</taxon>
        <taxon>Onygenaceae</taxon>
        <taxon>Coccidioides</taxon>
    </lineage>
</organism>
<dbReference type="Proteomes" id="UP000054559">
    <property type="component" value="Unassembled WGS sequence"/>
</dbReference>
<dbReference type="AlphaFoldDB" id="A0A0J8QIY6"/>
<dbReference type="EMBL" id="DS268127">
    <property type="protein sequence ID" value="KMU72430.1"/>
    <property type="molecule type" value="Genomic_DNA"/>
</dbReference>
<protein>
    <submittedName>
        <fullName evidence="1">Uncharacterized protein</fullName>
    </submittedName>
</protein>
<evidence type="ECO:0000313" key="1">
    <source>
        <dbReference type="EMBL" id="KMU72430.1"/>
    </source>
</evidence>
<reference evidence="2" key="1">
    <citation type="journal article" date="2010" name="Genome Res.">
        <title>Population genomic sequencing of Coccidioides fungi reveals recent hybridization and transposon control.</title>
        <authorList>
            <person name="Neafsey D.E."/>
            <person name="Barker B.M."/>
            <person name="Sharpton T.J."/>
            <person name="Stajich J.E."/>
            <person name="Park D.J."/>
            <person name="Whiston E."/>
            <person name="Hung C.-Y."/>
            <person name="McMahan C."/>
            <person name="White J."/>
            <person name="Sykes S."/>
            <person name="Heiman D."/>
            <person name="Young S."/>
            <person name="Zeng Q."/>
            <person name="Abouelleil A."/>
            <person name="Aftuck L."/>
            <person name="Bessette D."/>
            <person name="Brown A."/>
            <person name="FitzGerald M."/>
            <person name="Lui A."/>
            <person name="Macdonald J.P."/>
            <person name="Priest M."/>
            <person name="Orbach M.J."/>
            <person name="Galgiani J.N."/>
            <person name="Kirkland T.N."/>
            <person name="Cole G.T."/>
            <person name="Birren B.W."/>
            <person name="Henn M.R."/>
            <person name="Taylor J.W."/>
            <person name="Rounsley S.D."/>
        </authorList>
    </citation>
    <scope>NUCLEOTIDE SEQUENCE [LARGE SCALE GENOMIC DNA]</scope>
    <source>
        <strain evidence="2">RMSCC 3703</strain>
    </source>
</reference>
<proteinExistence type="predicted"/>
<name>A0A0J8QIY6_COCIT</name>
<accession>A0A0J8QIY6</accession>
<sequence length="173" mass="19287">MGQQSSIITPIKLALSRKLDEMLQAYEACGKYGWHMKYAMGIKESPLQMAEGGPFCVAQIPAFRAGRPFSNSTSLHRMVSDIFERFERGNIQPLSGCQYLYSSTTTSNRQSGPYRDCLDGKPTVDHGLIAQASRLSALNRAPGGFGIIEEMWDTERPKLFRSNRAKQEHGVLP</sequence>
<gene>
    <name evidence="1" type="ORF">CISG_03078</name>
</gene>
<evidence type="ECO:0000313" key="2">
    <source>
        <dbReference type="Proteomes" id="UP000054559"/>
    </source>
</evidence>